<dbReference type="GO" id="GO:0030267">
    <property type="term" value="F:glyoxylate reductase (NADPH) activity"/>
    <property type="evidence" value="ECO:0007669"/>
    <property type="project" value="TreeGrafter"/>
</dbReference>
<evidence type="ECO:0000313" key="4">
    <source>
        <dbReference type="EMBL" id="TFU32106.1"/>
    </source>
</evidence>
<dbReference type="GO" id="GO:0051287">
    <property type="term" value="F:NAD binding"/>
    <property type="evidence" value="ECO:0007669"/>
    <property type="project" value="InterPro"/>
</dbReference>
<dbReference type="PANTHER" id="PTHR10996:SF178">
    <property type="entry name" value="2-HYDROXYACID DEHYDROGENASE YGL185C-RELATED"/>
    <property type="match status" value="1"/>
</dbReference>
<feature type="domain" description="D-isomer specific 2-hydroxyacid dehydrogenase NAD-binding" evidence="3">
    <location>
        <begin position="125"/>
        <end position="302"/>
    </location>
</feature>
<keyword evidence="5" id="KW-1185">Reference proteome</keyword>
<reference evidence="4 5" key="1">
    <citation type="submission" date="2019-03" db="EMBL/GenBank/DDBJ databases">
        <title>Diversity of the mouse oral microbiome.</title>
        <authorList>
            <person name="Joseph S."/>
            <person name="Aduse-Opoku J."/>
            <person name="Curtis M."/>
            <person name="Wade W."/>
            <person name="Hashim A."/>
        </authorList>
    </citation>
    <scope>NUCLEOTIDE SEQUENCE [LARGE SCALE GENOMIC DNA]</scope>
    <source>
        <strain evidence="4 5">P1012</strain>
    </source>
</reference>
<dbReference type="GO" id="GO:0005829">
    <property type="term" value="C:cytosol"/>
    <property type="evidence" value="ECO:0007669"/>
    <property type="project" value="TreeGrafter"/>
</dbReference>
<comment type="caution">
    <text evidence="4">The sequence shown here is derived from an EMBL/GenBank/DDBJ whole genome shotgun (WGS) entry which is preliminary data.</text>
</comment>
<accession>A0A4Y9FSC8</accession>
<proteinExistence type="predicted"/>
<dbReference type="InterPro" id="IPR036291">
    <property type="entry name" value="NAD(P)-bd_dom_sf"/>
</dbReference>
<sequence length="335" mass="35730">MPLAMTDTTHVPSSACGATLPRTALVLSKEHLELAGPPPEGARLALWDDLVDGRIEPESVEFALLGGFQSRELRERLRDLPNLVAVRTVSIGYDWLVDHLPPGVAVYNSSDVMTDTTAETGALGLIAALRAFPEHLQAQRDHRWIGHDRRGATEHGVQGVVGSTILVLGQGGVGRGIAERLEAFKARVVRFARTTRTGARGERVHAFTELDQWLPLADAVSLALPLNVGTERLVDADFLSRMKPGAVLGNVGRGRVVDTDALIAAAREGRVRAALDVVDPEPLPADHPLWDVPGVSITPHAGASSRHMRDNIGPALAAMAGAYLRGEDLGAPAFS</sequence>
<dbReference type="OrthoDB" id="4324715at2"/>
<evidence type="ECO:0000259" key="3">
    <source>
        <dbReference type="Pfam" id="PF02826"/>
    </source>
</evidence>
<dbReference type="Pfam" id="PF02826">
    <property type="entry name" value="2-Hacid_dh_C"/>
    <property type="match status" value="1"/>
</dbReference>
<dbReference type="Gene3D" id="3.40.50.720">
    <property type="entry name" value="NAD(P)-binding Rossmann-like Domain"/>
    <property type="match status" value="2"/>
</dbReference>
<dbReference type="AlphaFoldDB" id="A0A4Y9FSC8"/>
<name>A0A4Y9FSC8_9MICO</name>
<dbReference type="PANTHER" id="PTHR10996">
    <property type="entry name" value="2-HYDROXYACID DEHYDROGENASE-RELATED"/>
    <property type="match status" value="1"/>
</dbReference>
<dbReference type="SUPFAM" id="SSF51735">
    <property type="entry name" value="NAD(P)-binding Rossmann-fold domains"/>
    <property type="match status" value="1"/>
</dbReference>
<keyword evidence="2" id="KW-0520">NAD</keyword>
<organism evidence="4 5">
    <name type="scientific">Microbacterium paludicola</name>
    <dbReference type="NCBI Taxonomy" id="300019"/>
    <lineage>
        <taxon>Bacteria</taxon>
        <taxon>Bacillati</taxon>
        <taxon>Actinomycetota</taxon>
        <taxon>Actinomycetes</taxon>
        <taxon>Micrococcales</taxon>
        <taxon>Microbacteriaceae</taxon>
        <taxon>Microbacterium</taxon>
    </lineage>
</organism>
<dbReference type="InterPro" id="IPR006140">
    <property type="entry name" value="D-isomer_DH_NAD-bd"/>
</dbReference>
<evidence type="ECO:0000313" key="5">
    <source>
        <dbReference type="Proteomes" id="UP000298358"/>
    </source>
</evidence>
<dbReference type="EMBL" id="SPQB01000035">
    <property type="protein sequence ID" value="TFU32106.1"/>
    <property type="molecule type" value="Genomic_DNA"/>
</dbReference>
<dbReference type="Proteomes" id="UP000298358">
    <property type="component" value="Unassembled WGS sequence"/>
</dbReference>
<gene>
    <name evidence="4" type="ORF">E4U02_12205</name>
</gene>
<dbReference type="InterPro" id="IPR050223">
    <property type="entry name" value="D-isomer_2-hydroxyacid_DH"/>
</dbReference>
<evidence type="ECO:0000256" key="1">
    <source>
        <dbReference type="ARBA" id="ARBA00023002"/>
    </source>
</evidence>
<dbReference type="GO" id="GO:0016618">
    <property type="term" value="F:hydroxypyruvate reductase [NAD(P)H] activity"/>
    <property type="evidence" value="ECO:0007669"/>
    <property type="project" value="TreeGrafter"/>
</dbReference>
<evidence type="ECO:0000256" key="2">
    <source>
        <dbReference type="ARBA" id="ARBA00023027"/>
    </source>
</evidence>
<keyword evidence="1" id="KW-0560">Oxidoreductase</keyword>
<protein>
    <submittedName>
        <fullName evidence="4">Hydroxyacid dehydrogenase</fullName>
    </submittedName>
</protein>